<dbReference type="Proteomes" id="UP001209279">
    <property type="component" value="Chromosome"/>
</dbReference>
<evidence type="ECO:0000313" key="2">
    <source>
        <dbReference type="Proteomes" id="UP001209279"/>
    </source>
</evidence>
<protein>
    <submittedName>
        <fullName evidence="1">Uncharacterized protein</fullName>
    </submittedName>
</protein>
<dbReference type="RefSeq" id="WP_263158518.1">
    <property type="nucleotide sequence ID" value="NZ_CP083803.1"/>
</dbReference>
<reference evidence="1" key="1">
    <citation type="submission" date="2021-08" db="EMBL/GenBank/DDBJ databases">
        <authorList>
            <person name="Yaryura P.M."/>
            <person name="Bianco M.I."/>
            <person name="Morais C."/>
            <person name="Setubal J.C."/>
        </authorList>
    </citation>
    <scope>NUCLEOTIDE SEQUENCE</scope>
    <source>
        <strain evidence="1">AP1</strain>
    </source>
</reference>
<proteinExistence type="predicted"/>
<name>A0AAJ5MJ04_9PSED</name>
<dbReference type="AlphaFoldDB" id="A0AAJ5MJ04"/>
<evidence type="ECO:0000313" key="1">
    <source>
        <dbReference type="EMBL" id="UXZ44146.1"/>
    </source>
</evidence>
<organism evidence="1 2">
    <name type="scientific">Pseudomonas soli</name>
    <dbReference type="NCBI Taxonomy" id="1306993"/>
    <lineage>
        <taxon>Bacteria</taxon>
        <taxon>Pseudomonadati</taxon>
        <taxon>Pseudomonadota</taxon>
        <taxon>Gammaproteobacteria</taxon>
        <taxon>Pseudomonadales</taxon>
        <taxon>Pseudomonadaceae</taxon>
        <taxon>Pseudomonas</taxon>
    </lineage>
</organism>
<sequence>MAPPAFDLTPHLQRWFAWSDILACFWPGPGGRSLQVDPLLASVIDQSGVYCIAWGDVCDVPHPANSHIKYIGQTKNFKARIGQFATSAGIFWDDRYNGHSAAWRWPQGETEKMKLAFFPLTENESEHLRTGRLFWYEALALDAYYLSNGNSLPPLNIPRNPDALVFG</sequence>
<accession>A0AAJ5MJ04</accession>
<gene>
    <name evidence="1" type="ORF">K7K07_18995</name>
</gene>
<dbReference type="EMBL" id="CP083803">
    <property type="protein sequence ID" value="UXZ44146.1"/>
    <property type="molecule type" value="Genomic_DNA"/>
</dbReference>